<evidence type="ECO:0000256" key="2">
    <source>
        <dbReference type="ARBA" id="ARBA00023054"/>
    </source>
</evidence>
<dbReference type="SUPFAM" id="SSF55781">
    <property type="entry name" value="GAF domain-like"/>
    <property type="match status" value="2"/>
</dbReference>
<evidence type="ECO:0000256" key="1">
    <source>
        <dbReference type="ARBA" id="ARBA00004196"/>
    </source>
</evidence>
<dbReference type="GO" id="GO:0030313">
    <property type="term" value="C:cell envelope"/>
    <property type="evidence" value="ECO:0007669"/>
    <property type="project" value="UniProtKB-SubCell"/>
</dbReference>
<feature type="domain" description="GAF" evidence="5">
    <location>
        <begin position="174"/>
        <end position="325"/>
    </location>
</feature>
<feature type="compositionally biased region" description="Basic and acidic residues" evidence="4">
    <location>
        <begin position="83"/>
        <end position="108"/>
    </location>
</feature>
<organism evidence="6">
    <name type="scientific">Magnetococcus massalia (strain MO-1)</name>
    <dbReference type="NCBI Taxonomy" id="451514"/>
    <lineage>
        <taxon>Bacteria</taxon>
        <taxon>Pseudomonadati</taxon>
        <taxon>Pseudomonadota</taxon>
        <taxon>Magnetococcia</taxon>
        <taxon>Magnetococcales</taxon>
        <taxon>Magnetococcaceae</taxon>
        <taxon>Magnetococcus</taxon>
    </lineage>
</organism>
<dbReference type="AlphaFoldDB" id="A0A1S7LNL3"/>
<dbReference type="SMART" id="SM00065">
    <property type="entry name" value="GAF"/>
    <property type="match status" value="2"/>
</dbReference>
<evidence type="ECO:0000256" key="4">
    <source>
        <dbReference type="SAM" id="MobiDB-lite"/>
    </source>
</evidence>
<dbReference type="PANTHER" id="PTHR32347:SF23">
    <property type="entry name" value="BLL5650 PROTEIN"/>
    <property type="match status" value="1"/>
</dbReference>
<dbReference type="SUPFAM" id="SSF111369">
    <property type="entry name" value="HlyD-like secretion proteins"/>
    <property type="match status" value="1"/>
</dbReference>
<dbReference type="Pfam" id="PF01590">
    <property type="entry name" value="GAF"/>
    <property type="match status" value="2"/>
</dbReference>
<proteinExistence type="predicted"/>
<feature type="compositionally biased region" description="Basic and acidic residues" evidence="4">
    <location>
        <begin position="21"/>
        <end position="37"/>
    </location>
</feature>
<dbReference type="Gene3D" id="2.40.50.100">
    <property type="match status" value="1"/>
</dbReference>
<reference evidence="6" key="1">
    <citation type="submission" date="2015-04" db="EMBL/GenBank/DDBJ databases">
        <authorList>
            <person name="Syromyatnikov M.Y."/>
            <person name="Popov V.N."/>
        </authorList>
    </citation>
    <scope>NUCLEOTIDE SEQUENCE</scope>
    <source>
        <strain evidence="6">MO-1</strain>
    </source>
</reference>
<feature type="coiled-coil region" evidence="3">
    <location>
        <begin position="594"/>
        <end position="647"/>
    </location>
</feature>
<dbReference type="InterPro" id="IPR003018">
    <property type="entry name" value="GAF"/>
</dbReference>
<protein>
    <recommendedName>
        <fullName evidence="5">GAF domain-containing protein</fullName>
    </recommendedName>
</protein>
<evidence type="ECO:0000259" key="5">
    <source>
        <dbReference type="SMART" id="SM00065"/>
    </source>
</evidence>
<dbReference type="InterPro" id="IPR050465">
    <property type="entry name" value="UPF0194_transport"/>
</dbReference>
<name>A0A1S7LNL3_MAGMO</name>
<feature type="domain" description="GAF" evidence="5">
    <location>
        <begin position="345"/>
        <end position="498"/>
    </location>
</feature>
<accession>A0A1S7LNL3</accession>
<dbReference type="Gene3D" id="3.30.450.40">
    <property type="match status" value="2"/>
</dbReference>
<comment type="subcellular location">
    <subcellularLocation>
        <location evidence="1">Cell envelope</location>
    </subcellularLocation>
</comment>
<dbReference type="EMBL" id="LO017727">
    <property type="protein sequence ID" value="CRH08013.1"/>
    <property type="molecule type" value="Genomic_DNA"/>
</dbReference>
<feature type="region of interest" description="Disordered" evidence="4">
    <location>
        <begin position="1"/>
        <end position="122"/>
    </location>
</feature>
<dbReference type="InterPro" id="IPR029016">
    <property type="entry name" value="GAF-like_dom_sf"/>
</dbReference>
<gene>
    <name evidence="6" type="ORF">MAGMO_3885</name>
</gene>
<feature type="compositionally biased region" description="Polar residues" evidence="4">
    <location>
        <begin position="1"/>
        <end position="12"/>
    </location>
</feature>
<evidence type="ECO:0000313" key="6">
    <source>
        <dbReference type="EMBL" id="CRH08013.1"/>
    </source>
</evidence>
<evidence type="ECO:0000256" key="3">
    <source>
        <dbReference type="SAM" id="Coils"/>
    </source>
</evidence>
<sequence>MLKPPASQSRRSGVSPKQAAKKIEARRAAARATKSEAEATQSRSTTVEKEVSHTAPAAPPQPVAKPQAAKPTEAKPKAPPARTAREGHKPPSSKRIEARRAAARENRATEPVAGSAPQPTVTKPLAAKPVAAVTTQRAGDDPALASRLLDLETENRHLTFSRNMTREFVQSTGSMKQVMEAIFNRVVELLEAEAGSMWVLDKRAEQNICHLAEGPAKKQILGLRLPQGQGIVGQVIANNREEVVLDCTTDERFASQIDAKSGFSTQSMICVPLSEKGEGFGAIQIINKRSGFQKKFTEEDLQTVLDLSLSASIAVRNARLLESESRVKEMNTLMEISREVSSTLDLDQVITLVVNMADELADVSNAAVALIDEHKNTLSLAVLSGGVKVDPDDLMQQKLTSLMDQVRKADRTSYIADVDSFKQKSSEGGNAWSAFLDENGSKAVWATPLKDDESTLGVLWLESDTPHFAAGNKSDMLVILANQATVALRNASLFQRIPFADMLGKVGDKSKHFTSGLAKWLIILSLLGGAGAGLHYHPFFRAVSGPCTVEARFGQGVYLRVAGRIDEVLVKEGEWIDKGTVLAKLDETPIRLKLIEAESALAVLERKIVEAKTSGDMASMSQSIAERVAARATYHQAKKEMERVEVRAPVAGMVLTAKPEELVGREFSLGDEVLRLADPKNFTVVAEVPEEDLLDLRAGQTVSGVLRSRPGKGFEGEVIHVGRAYAIPAQALEEGVADTSEPEGFVAEIKVKQSDVELRPGMTGQARISTPESSILIRWARRIQNQWYFWFGFL</sequence>
<dbReference type="PANTHER" id="PTHR32347">
    <property type="entry name" value="EFFLUX SYSTEM COMPONENT YKNX-RELATED"/>
    <property type="match status" value="1"/>
</dbReference>
<dbReference type="Gene3D" id="2.40.30.170">
    <property type="match status" value="1"/>
</dbReference>
<keyword evidence="2 3" id="KW-0175">Coiled coil</keyword>